<evidence type="ECO:0000259" key="2">
    <source>
        <dbReference type="PROSITE" id="PS50072"/>
    </source>
</evidence>
<dbReference type="Proteomes" id="UP001633002">
    <property type="component" value="Unassembled WGS sequence"/>
</dbReference>
<dbReference type="FunFam" id="2.40.100.10:FF:000037">
    <property type="entry name" value="Peptidyl-prolyl cis-trans isomerase"/>
    <property type="match status" value="1"/>
</dbReference>
<comment type="caution">
    <text evidence="3">The sequence shown here is derived from an EMBL/GenBank/DDBJ whole genome shotgun (WGS) entry which is preliminary data.</text>
</comment>
<feature type="compositionally biased region" description="Polar residues" evidence="1">
    <location>
        <begin position="30"/>
        <end position="51"/>
    </location>
</feature>
<dbReference type="AlphaFoldDB" id="A0ABD3GVH8"/>
<sequence>MASCVMSCRMALGVSGATVGRSAGPEETSGRSVPTQQNNDTESNKPKTISISKDPLSVSPSSTYSRRKIFPLWAAFMGSTLAAAGVRADSVAEDNQTTGEAAIPRERKAVDKVAPVEKVDTTITDRVYLDVSLCPSVSRNNDRTLGNASQICSVADSESLGRIVIGLYGKQVPQTVSNFKAMCTGQVGTSYAGTIFHKVLAGQYIQAGRQGSKDRGEVVGPIILGRNPETVSGKAYKLDHRRPGTVSLCLAENDDEEDLKLDVDYRNVQFLITTGPGPAPQLDNGNIVFGTVLEGMDVVASIAQIPTYKPSERIRQFNDFAQFLGDDRAGNARNFWNRPLKTVVITKCGELPIGLPVFPPGLP</sequence>
<dbReference type="PRINTS" id="PR00153">
    <property type="entry name" value="CSAPPISMRASE"/>
</dbReference>
<dbReference type="SUPFAM" id="SSF50891">
    <property type="entry name" value="Cyclophilin-like"/>
    <property type="match status" value="1"/>
</dbReference>
<evidence type="ECO:0000313" key="4">
    <source>
        <dbReference type="Proteomes" id="UP001633002"/>
    </source>
</evidence>
<evidence type="ECO:0000313" key="3">
    <source>
        <dbReference type="EMBL" id="KAL3683250.1"/>
    </source>
</evidence>
<accession>A0ABD3GVH8</accession>
<proteinExistence type="predicted"/>
<name>A0ABD3GVH8_9MARC</name>
<dbReference type="InterPro" id="IPR002130">
    <property type="entry name" value="Cyclophilin-type_PPIase_dom"/>
</dbReference>
<feature type="domain" description="PPIase cyclophilin-type" evidence="2">
    <location>
        <begin position="155"/>
        <end position="350"/>
    </location>
</feature>
<dbReference type="PROSITE" id="PS50072">
    <property type="entry name" value="CSA_PPIASE_2"/>
    <property type="match status" value="1"/>
</dbReference>
<feature type="region of interest" description="Disordered" evidence="1">
    <location>
        <begin position="18"/>
        <end position="62"/>
    </location>
</feature>
<dbReference type="InterPro" id="IPR029000">
    <property type="entry name" value="Cyclophilin-like_dom_sf"/>
</dbReference>
<dbReference type="PANTHER" id="PTHR47875:SF1">
    <property type="entry name" value="PEPTIDYL-PROLYL CIS-TRANS ISOMERASE CYP28, CHLOROPLASTIC"/>
    <property type="match status" value="1"/>
</dbReference>
<dbReference type="PANTHER" id="PTHR47875">
    <property type="entry name" value="PEPTIDYL-PROLYL CIS-TRANS ISOMERASE CYP28, CHLOROPLASTIC"/>
    <property type="match status" value="1"/>
</dbReference>
<dbReference type="CDD" id="cd00317">
    <property type="entry name" value="cyclophilin"/>
    <property type="match status" value="1"/>
</dbReference>
<dbReference type="Pfam" id="PF00160">
    <property type="entry name" value="Pro_isomerase"/>
    <property type="match status" value="1"/>
</dbReference>
<dbReference type="Gene3D" id="2.40.100.10">
    <property type="entry name" value="Cyclophilin-like"/>
    <property type="match status" value="1"/>
</dbReference>
<dbReference type="InterPro" id="IPR044178">
    <property type="entry name" value="CYP28-like"/>
</dbReference>
<protein>
    <recommendedName>
        <fullName evidence="2">PPIase cyclophilin-type domain-containing protein</fullName>
    </recommendedName>
</protein>
<gene>
    <name evidence="3" type="ORF">R1sor_001272</name>
</gene>
<dbReference type="EMBL" id="JBJQOH010000006">
    <property type="protein sequence ID" value="KAL3683250.1"/>
    <property type="molecule type" value="Genomic_DNA"/>
</dbReference>
<reference evidence="3 4" key="1">
    <citation type="submission" date="2024-09" db="EMBL/GenBank/DDBJ databases">
        <title>Chromosome-scale assembly of Riccia sorocarpa.</title>
        <authorList>
            <person name="Paukszto L."/>
        </authorList>
    </citation>
    <scope>NUCLEOTIDE SEQUENCE [LARGE SCALE GENOMIC DNA]</scope>
    <source>
        <strain evidence="3">LP-2024</strain>
        <tissue evidence="3">Aerial parts of the thallus</tissue>
    </source>
</reference>
<organism evidence="3 4">
    <name type="scientific">Riccia sorocarpa</name>
    <dbReference type="NCBI Taxonomy" id="122646"/>
    <lineage>
        <taxon>Eukaryota</taxon>
        <taxon>Viridiplantae</taxon>
        <taxon>Streptophyta</taxon>
        <taxon>Embryophyta</taxon>
        <taxon>Marchantiophyta</taxon>
        <taxon>Marchantiopsida</taxon>
        <taxon>Marchantiidae</taxon>
        <taxon>Marchantiales</taxon>
        <taxon>Ricciaceae</taxon>
        <taxon>Riccia</taxon>
    </lineage>
</organism>
<keyword evidence="4" id="KW-1185">Reference proteome</keyword>
<evidence type="ECO:0000256" key="1">
    <source>
        <dbReference type="SAM" id="MobiDB-lite"/>
    </source>
</evidence>